<dbReference type="PRINTS" id="PR00896">
    <property type="entry name" value="VASOPRESSINR"/>
</dbReference>
<evidence type="ECO:0000256" key="3">
    <source>
        <dbReference type="ARBA" id="ARBA00022692"/>
    </source>
</evidence>
<protein>
    <submittedName>
        <fullName evidence="13">CLUMA_CG001108, isoform A</fullName>
    </submittedName>
</protein>
<evidence type="ECO:0000256" key="4">
    <source>
        <dbReference type="ARBA" id="ARBA00022989"/>
    </source>
</evidence>
<feature type="domain" description="G-protein coupled receptors family 1 profile" evidence="12">
    <location>
        <begin position="66"/>
        <end position="325"/>
    </location>
</feature>
<evidence type="ECO:0000259" key="12">
    <source>
        <dbReference type="PROSITE" id="PS50262"/>
    </source>
</evidence>
<dbReference type="Gene3D" id="1.20.1070.10">
    <property type="entry name" value="Rhodopsin 7-helix transmembrane proteins"/>
    <property type="match status" value="1"/>
</dbReference>
<keyword evidence="3 10" id="KW-0812">Transmembrane</keyword>
<feature type="transmembrane region" description="Helical" evidence="10">
    <location>
        <begin position="272"/>
        <end position="294"/>
    </location>
</feature>
<evidence type="ECO:0000256" key="5">
    <source>
        <dbReference type="ARBA" id="ARBA00023040"/>
    </source>
</evidence>
<feature type="transmembrane region" description="Helical" evidence="10">
    <location>
        <begin position="211"/>
        <end position="238"/>
    </location>
</feature>
<dbReference type="InterPro" id="IPR001817">
    <property type="entry name" value="Vasoprsn_rcpt"/>
</dbReference>
<keyword evidence="6 10" id="KW-0472">Membrane</keyword>
<dbReference type="InterPro" id="IPR017452">
    <property type="entry name" value="GPCR_Rhodpsn_7TM"/>
</dbReference>
<dbReference type="GO" id="GO:0042277">
    <property type="term" value="F:peptide binding"/>
    <property type="evidence" value="ECO:0007669"/>
    <property type="project" value="TreeGrafter"/>
</dbReference>
<gene>
    <name evidence="13" type="ORF">CLUMA_CG001108</name>
</gene>
<feature type="transmembrane region" description="Helical" evidence="10">
    <location>
        <begin position="53"/>
        <end position="75"/>
    </location>
</feature>
<dbReference type="GO" id="GO:0005886">
    <property type="term" value="C:plasma membrane"/>
    <property type="evidence" value="ECO:0007669"/>
    <property type="project" value="UniProtKB-SubCell"/>
</dbReference>
<dbReference type="Proteomes" id="UP000183832">
    <property type="component" value="Unassembled WGS sequence"/>
</dbReference>
<dbReference type="OrthoDB" id="6435638at2759"/>
<evidence type="ECO:0000256" key="11">
    <source>
        <dbReference type="SAM" id="MobiDB-lite"/>
    </source>
</evidence>
<evidence type="ECO:0000313" key="13">
    <source>
        <dbReference type="EMBL" id="CRK87306.1"/>
    </source>
</evidence>
<proteinExistence type="inferred from homology"/>
<comment type="similarity">
    <text evidence="10">Belongs to the G-protein coupled receptor 1 family. Vasopressin/oxytocin receptor subfamily.</text>
</comment>
<feature type="transmembrane region" description="Helical" evidence="10">
    <location>
        <begin position="132"/>
        <end position="153"/>
    </location>
</feature>
<keyword evidence="9 10" id="KW-0807">Transducer</keyword>
<sequence>MLEMPNPPLILDKESSIMDSDLLMSTTMMTTTPTINISMPEDMVFNAGHQLSIIVYSILMFISAFGNITVLVLLIKRRLRSPSRLDIMLTHLAIADLMVTFLLMPLEIGWAITVQWTAGDAMCRIMMFFRTFGLYLSSFILVCISVDRFYAVLRPLSMKEYRGKIMIAIAWILSALCSAPQSVIFHVDTHPIFSNFTQCVSFNVLSTSGEFAYNILCLLMMYAVPLLIIVFSYGSIYYEIFQKSRIKNSDRFRRSSINVLGRAKRRTLRMTITIVIVFIVCWTPYYVMVVWFFMDPEEAKKADILLQKSLYLFACTNSCMNPIVYGVFNLKRNKTDRNTFSFNTHYSDSKRKRTQNSRMENFSRESSKTICINI</sequence>
<dbReference type="InterPro" id="IPR000276">
    <property type="entry name" value="GPCR_Rhodpsn"/>
</dbReference>
<feature type="transmembrane region" description="Helical" evidence="10">
    <location>
        <begin position="309"/>
        <end position="328"/>
    </location>
</feature>
<feature type="transmembrane region" description="Helical" evidence="10">
    <location>
        <begin position="165"/>
        <end position="187"/>
    </location>
</feature>
<dbReference type="GO" id="GO:0097003">
    <property type="term" value="F:adipokinetic hormone receptor activity"/>
    <property type="evidence" value="ECO:0007669"/>
    <property type="project" value="TreeGrafter"/>
</dbReference>
<keyword evidence="5 10" id="KW-0297">G-protein coupled receptor</keyword>
<dbReference type="EMBL" id="CVRI01000004">
    <property type="protein sequence ID" value="CRK87306.1"/>
    <property type="molecule type" value="Genomic_DNA"/>
</dbReference>
<dbReference type="Pfam" id="PF00001">
    <property type="entry name" value="7tm_1"/>
    <property type="match status" value="1"/>
</dbReference>
<feature type="region of interest" description="Disordered" evidence="11">
    <location>
        <begin position="349"/>
        <end position="368"/>
    </location>
</feature>
<keyword evidence="7 10" id="KW-0675">Receptor</keyword>
<dbReference type="PROSITE" id="PS00237">
    <property type="entry name" value="G_PROTEIN_RECEP_F1_1"/>
    <property type="match status" value="1"/>
</dbReference>
<keyword evidence="8 10" id="KW-0325">Glycoprotein</keyword>
<feature type="transmembrane region" description="Helical" evidence="10">
    <location>
        <begin position="87"/>
        <end position="112"/>
    </location>
</feature>
<evidence type="ECO:0000256" key="7">
    <source>
        <dbReference type="ARBA" id="ARBA00023170"/>
    </source>
</evidence>
<accession>A0A1J1HIC2</accession>
<dbReference type="PRINTS" id="PR00237">
    <property type="entry name" value="GPCRRHODOPSN"/>
</dbReference>
<keyword evidence="4 10" id="KW-1133">Transmembrane helix</keyword>
<dbReference type="PANTHER" id="PTHR24241">
    <property type="entry name" value="NEUROPEPTIDE RECEPTOR-RELATED G-PROTEIN COUPLED RECEPTOR"/>
    <property type="match status" value="1"/>
</dbReference>
<dbReference type="STRING" id="568069.A0A1J1HIC2"/>
<dbReference type="AlphaFoldDB" id="A0A1J1HIC2"/>
<evidence type="ECO:0000256" key="6">
    <source>
        <dbReference type="ARBA" id="ARBA00023136"/>
    </source>
</evidence>
<evidence type="ECO:0000313" key="14">
    <source>
        <dbReference type="Proteomes" id="UP000183832"/>
    </source>
</evidence>
<dbReference type="CDD" id="cd15382">
    <property type="entry name" value="7tmA_AKHR"/>
    <property type="match status" value="1"/>
</dbReference>
<evidence type="ECO:0000256" key="10">
    <source>
        <dbReference type="RuleBase" id="RU046427"/>
    </source>
</evidence>
<dbReference type="GO" id="GO:0032870">
    <property type="term" value="P:cellular response to hormone stimulus"/>
    <property type="evidence" value="ECO:0007669"/>
    <property type="project" value="TreeGrafter"/>
</dbReference>
<comment type="subcellular location">
    <subcellularLocation>
        <location evidence="1 10">Cell membrane</location>
        <topology evidence="1 10">Multi-pass membrane protein</topology>
    </subcellularLocation>
</comment>
<evidence type="ECO:0000256" key="9">
    <source>
        <dbReference type="ARBA" id="ARBA00023224"/>
    </source>
</evidence>
<evidence type="ECO:0000256" key="2">
    <source>
        <dbReference type="ARBA" id="ARBA00022475"/>
    </source>
</evidence>
<organism evidence="13 14">
    <name type="scientific">Clunio marinus</name>
    <dbReference type="NCBI Taxonomy" id="568069"/>
    <lineage>
        <taxon>Eukaryota</taxon>
        <taxon>Metazoa</taxon>
        <taxon>Ecdysozoa</taxon>
        <taxon>Arthropoda</taxon>
        <taxon>Hexapoda</taxon>
        <taxon>Insecta</taxon>
        <taxon>Pterygota</taxon>
        <taxon>Neoptera</taxon>
        <taxon>Endopterygota</taxon>
        <taxon>Diptera</taxon>
        <taxon>Nematocera</taxon>
        <taxon>Chironomoidea</taxon>
        <taxon>Chironomidae</taxon>
        <taxon>Clunio</taxon>
    </lineage>
</organism>
<dbReference type="SMART" id="SM01381">
    <property type="entry name" value="7TM_GPCR_Srsx"/>
    <property type="match status" value="1"/>
</dbReference>
<keyword evidence="2" id="KW-1003">Cell membrane</keyword>
<evidence type="ECO:0000256" key="8">
    <source>
        <dbReference type="ARBA" id="ARBA00023180"/>
    </source>
</evidence>
<dbReference type="PROSITE" id="PS50262">
    <property type="entry name" value="G_PROTEIN_RECEP_F1_2"/>
    <property type="match status" value="1"/>
</dbReference>
<dbReference type="SUPFAM" id="SSF81321">
    <property type="entry name" value="Family A G protein-coupled receptor-like"/>
    <property type="match status" value="1"/>
</dbReference>
<evidence type="ECO:0000256" key="1">
    <source>
        <dbReference type="ARBA" id="ARBA00004651"/>
    </source>
</evidence>
<name>A0A1J1HIC2_9DIPT</name>
<reference evidence="13 14" key="1">
    <citation type="submission" date="2015-04" db="EMBL/GenBank/DDBJ databases">
        <authorList>
            <person name="Syromyatnikov M.Y."/>
            <person name="Popov V.N."/>
        </authorList>
    </citation>
    <scope>NUCLEOTIDE SEQUENCE [LARGE SCALE GENOMIC DNA]</scope>
</reference>
<keyword evidence="14" id="KW-1185">Reference proteome</keyword>
<dbReference type="GO" id="GO:0005000">
    <property type="term" value="F:vasopressin receptor activity"/>
    <property type="evidence" value="ECO:0007669"/>
    <property type="project" value="InterPro"/>
</dbReference>
<dbReference type="PANTHER" id="PTHR24241:SF59">
    <property type="entry name" value="ADIPOKINETIC HORMONE RECEPTOR, ISOFORM C"/>
    <property type="match status" value="1"/>
</dbReference>